<dbReference type="PANTHER" id="PTHR11963">
    <property type="entry name" value="LEUCINE AMINOPEPTIDASE-RELATED"/>
    <property type="match status" value="1"/>
</dbReference>
<dbReference type="InterPro" id="IPR000819">
    <property type="entry name" value="Peptidase_M17_C"/>
</dbReference>
<comment type="function">
    <text evidence="6">Presumably involved in the processing and regular turnover of intracellular proteins. Catalyzes the removal of unsubstituted N-terminal amino acids from various peptides.</text>
</comment>
<keyword evidence="4" id="KW-0378">Hydrolase</keyword>
<protein>
    <recommendedName>
        <fullName evidence="7">Probable cytosol aminopeptidase</fullName>
    </recommendedName>
    <alternativeName>
        <fullName evidence="8">Leucine aminopeptidase</fullName>
    </alternativeName>
    <alternativeName>
        <fullName evidence="5">Leucyl aminopeptidase</fullName>
    </alternativeName>
</protein>
<proteinExistence type="inferred from homology"/>
<sequence length="475" mass="49857">MYPIRLTDRLDDDRTRVVPIGASGPLSHADGEIGAEIAELAPAGQPAGTLQEFPRPLRRPARVLLVAVGAGDEAGWRAAGAAVARHLPGDEELQVLLGEAASDEAVRGMAEGLWLGGYRYRDGREEPRSAEAELVTDAFPAYEGSLTQAQAGARATWLARDLTNTPPSIKNPDWMAEEVSGAAAKRPGTGVRVLSGAELERFGGLRAVGGGSKFRPCLVELTWAPPAATTHVVLVGKGITFDSGGISIKTREGMKRMKNDMAGAAAVAAATLGAAELGLPVRITALLPLAENAVSGSAYRPGDVITHYDGTTSESTNSDAEGRLVLADALGYAAELEPDVVIDLATLTGAAPVALGPSIAALYSENDELATALRQAGAEAGERMWRMPLNPDYRELLRSDLADRHSSPTHGGGMAALFLREFTGPYTDRWAHLDIAGPAWTDTGEGELTRGGTGWGVRMLLRYLSALDGGQQARA</sequence>
<evidence type="ECO:0000256" key="2">
    <source>
        <dbReference type="ARBA" id="ARBA00022438"/>
    </source>
</evidence>
<dbReference type="InterPro" id="IPR043472">
    <property type="entry name" value="Macro_dom-like"/>
</dbReference>
<dbReference type="PANTHER" id="PTHR11963:SF20">
    <property type="entry name" value="PEPTIDASE B"/>
    <property type="match status" value="1"/>
</dbReference>
<dbReference type="InterPro" id="IPR011356">
    <property type="entry name" value="Leucine_aapep/pepB"/>
</dbReference>
<dbReference type="PRINTS" id="PR00481">
    <property type="entry name" value="LAMNOPPTDASE"/>
</dbReference>
<evidence type="ECO:0000259" key="9">
    <source>
        <dbReference type="PROSITE" id="PS00631"/>
    </source>
</evidence>
<dbReference type="Pfam" id="PF00883">
    <property type="entry name" value="Peptidase_M17"/>
    <property type="match status" value="1"/>
</dbReference>
<dbReference type="Gene3D" id="3.40.220.10">
    <property type="entry name" value="Leucine Aminopeptidase, subunit E, domain 1"/>
    <property type="match status" value="1"/>
</dbReference>
<keyword evidence="2 10" id="KW-0031">Aminopeptidase</keyword>
<dbReference type="EMBL" id="JAPNTZ010000022">
    <property type="protein sequence ID" value="MCY1144853.1"/>
    <property type="molecule type" value="Genomic_DNA"/>
</dbReference>
<keyword evidence="3" id="KW-0645">Protease</keyword>
<gene>
    <name evidence="10" type="ORF">OWR29_43225</name>
</gene>
<dbReference type="CDD" id="cd00433">
    <property type="entry name" value="Peptidase_M17"/>
    <property type="match status" value="1"/>
</dbReference>
<evidence type="ECO:0000256" key="3">
    <source>
        <dbReference type="ARBA" id="ARBA00022670"/>
    </source>
</evidence>
<evidence type="ECO:0000256" key="7">
    <source>
        <dbReference type="ARBA" id="ARBA00050021"/>
    </source>
</evidence>
<evidence type="ECO:0000256" key="4">
    <source>
        <dbReference type="ARBA" id="ARBA00022801"/>
    </source>
</evidence>
<dbReference type="GO" id="GO:0004177">
    <property type="term" value="F:aminopeptidase activity"/>
    <property type="evidence" value="ECO:0007669"/>
    <property type="project" value="UniProtKB-KW"/>
</dbReference>
<comment type="similarity">
    <text evidence="1">Belongs to the peptidase M17 family.</text>
</comment>
<organism evidence="10 11">
    <name type="scientific">Paractinoplanes pyxinae</name>
    <dbReference type="NCBI Taxonomy" id="2997416"/>
    <lineage>
        <taxon>Bacteria</taxon>
        <taxon>Bacillati</taxon>
        <taxon>Actinomycetota</taxon>
        <taxon>Actinomycetes</taxon>
        <taxon>Micromonosporales</taxon>
        <taxon>Micromonosporaceae</taxon>
        <taxon>Paractinoplanes</taxon>
    </lineage>
</organism>
<evidence type="ECO:0000256" key="6">
    <source>
        <dbReference type="ARBA" id="ARBA00049972"/>
    </source>
</evidence>
<evidence type="ECO:0000256" key="5">
    <source>
        <dbReference type="ARBA" id="ARBA00033172"/>
    </source>
</evidence>
<name>A0ABT4BH07_9ACTN</name>
<keyword evidence="11" id="KW-1185">Reference proteome</keyword>
<dbReference type="SUPFAM" id="SSF52949">
    <property type="entry name" value="Macro domain-like"/>
    <property type="match status" value="1"/>
</dbReference>
<evidence type="ECO:0000313" key="10">
    <source>
        <dbReference type="EMBL" id="MCY1144853.1"/>
    </source>
</evidence>
<dbReference type="Proteomes" id="UP001151002">
    <property type="component" value="Unassembled WGS sequence"/>
</dbReference>
<dbReference type="RefSeq" id="WP_267569449.1">
    <property type="nucleotide sequence ID" value="NZ_JAPNTZ010000022.1"/>
</dbReference>
<evidence type="ECO:0000256" key="8">
    <source>
        <dbReference type="ARBA" id="ARBA00050061"/>
    </source>
</evidence>
<dbReference type="Gene3D" id="3.40.630.10">
    <property type="entry name" value="Zn peptidases"/>
    <property type="match status" value="1"/>
</dbReference>
<reference evidence="10" key="1">
    <citation type="submission" date="2022-11" db="EMBL/GenBank/DDBJ databases">
        <authorList>
            <person name="Somphong A."/>
            <person name="Phongsopitanun W."/>
        </authorList>
    </citation>
    <scope>NUCLEOTIDE SEQUENCE</scope>
    <source>
        <strain evidence="10">Pm04-4</strain>
    </source>
</reference>
<comment type="caution">
    <text evidence="10">The sequence shown here is derived from an EMBL/GenBank/DDBJ whole genome shotgun (WGS) entry which is preliminary data.</text>
</comment>
<evidence type="ECO:0000313" key="11">
    <source>
        <dbReference type="Proteomes" id="UP001151002"/>
    </source>
</evidence>
<accession>A0ABT4BH07</accession>
<evidence type="ECO:0000256" key="1">
    <source>
        <dbReference type="ARBA" id="ARBA00009528"/>
    </source>
</evidence>
<dbReference type="PROSITE" id="PS00631">
    <property type="entry name" value="CYTOSOL_AP"/>
    <property type="match status" value="1"/>
</dbReference>
<feature type="domain" description="Cytosol aminopeptidase" evidence="9">
    <location>
        <begin position="317"/>
        <end position="324"/>
    </location>
</feature>
<dbReference type="SUPFAM" id="SSF53187">
    <property type="entry name" value="Zn-dependent exopeptidases"/>
    <property type="match status" value="1"/>
</dbReference>